<evidence type="ECO:0000313" key="2">
    <source>
        <dbReference type="Proteomes" id="UP001558613"/>
    </source>
</evidence>
<protein>
    <submittedName>
        <fullName evidence="1">Uncharacterized protein</fullName>
    </submittedName>
</protein>
<dbReference type="EMBL" id="JAYMGO010000005">
    <property type="protein sequence ID" value="KAL1274451.1"/>
    <property type="molecule type" value="Genomic_DNA"/>
</dbReference>
<proteinExistence type="predicted"/>
<keyword evidence="2" id="KW-1185">Reference proteome</keyword>
<comment type="caution">
    <text evidence="1">The sequence shown here is derived from an EMBL/GenBank/DDBJ whole genome shotgun (WGS) entry which is preliminary data.</text>
</comment>
<organism evidence="1 2">
    <name type="scientific">Cirrhinus molitorella</name>
    <name type="common">mud carp</name>
    <dbReference type="NCBI Taxonomy" id="172907"/>
    <lineage>
        <taxon>Eukaryota</taxon>
        <taxon>Metazoa</taxon>
        <taxon>Chordata</taxon>
        <taxon>Craniata</taxon>
        <taxon>Vertebrata</taxon>
        <taxon>Euteleostomi</taxon>
        <taxon>Actinopterygii</taxon>
        <taxon>Neopterygii</taxon>
        <taxon>Teleostei</taxon>
        <taxon>Ostariophysi</taxon>
        <taxon>Cypriniformes</taxon>
        <taxon>Cyprinidae</taxon>
        <taxon>Labeoninae</taxon>
        <taxon>Labeonini</taxon>
        <taxon>Cirrhinus</taxon>
    </lineage>
</organism>
<gene>
    <name evidence="1" type="ORF">QQF64_027265</name>
</gene>
<reference evidence="1 2" key="1">
    <citation type="submission" date="2023-09" db="EMBL/GenBank/DDBJ databases">
        <authorList>
            <person name="Wang M."/>
        </authorList>
    </citation>
    <scope>NUCLEOTIDE SEQUENCE [LARGE SCALE GENOMIC DNA]</scope>
    <source>
        <strain evidence="1">GT-2023</strain>
        <tissue evidence="1">Liver</tissue>
    </source>
</reference>
<dbReference type="Proteomes" id="UP001558613">
    <property type="component" value="Unassembled WGS sequence"/>
</dbReference>
<evidence type="ECO:0000313" key="1">
    <source>
        <dbReference type="EMBL" id="KAL1274451.1"/>
    </source>
</evidence>
<name>A0ABR3NBW2_9TELE</name>
<accession>A0ABR3NBW2</accession>
<sequence>MTPLVWRPFYNKPPELPSNLQPASPQIPLLSRLRWQLGLQYQNPCKWIQTVSHELNALVDSPLDFVYIVATQVISFATVPFYPHTPWLVRKLHLL</sequence>